<dbReference type="Gene3D" id="3.40.50.1450">
    <property type="entry name" value="HybD-like"/>
    <property type="match status" value="1"/>
</dbReference>
<dbReference type="SUPFAM" id="SSF53163">
    <property type="entry name" value="HybD-like"/>
    <property type="match status" value="1"/>
</dbReference>
<keyword evidence="1" id="KW-0378">Hydrolase</keyword>
<dbReference type="GO" id="GO:0006508">
    <property type="term" value="P:proteolysis"/>
    <property type="evidence" value="ECO:0007669"/>
    <property type="project" value="UniProtKB-KW"/>
</dbReference>
<name>A0A1H3GSE2_9PROT</name>
<dbReference type="GO" id="GO:0008233">
    <property type="term" value="F:peptidase activity"/>
    <property type="evidence" value="ECO:0007669"/>
    <property type="project" value="UniProtKB-KW"/>
</dbReference>
<organism evidence="1 2">
    <name type="scientific">Nitrosomonas halophila</name>
    <dbReference type="NCBI Taxonomy" id="44576"/>
    <lineage>
        <taxon>Bacteria</taxon>
        <taxon>Pseudomonadati</taxon>
        <taxon>Pseudomonadota</taxon>
        <taxon>Betaproteobacteria</taxon>
        <taxon>Nitrosomonadales</taxon>
        <taxon>Nitrosomonadaceae</taxon>
        <taxon>Nitrosomonas</taxon>
    </lineage>
</organism>
<evidence type="ECO:0000313" key="2">
    <source>
        <dbReference type="Proteomes" id="UP000198640"/>
    </source>
</evidence>
<accession>A0A1H3GSE2</accession>
<dbReference type="STRING" id="44576.SAMN05421881_101628"/>
<protein>
    <submittedName>
        <fullName evidence="1">Hydrogenase maturation protease</fullName>
    </submittedName>
</protein>
<dbReference type="InterPro" id="IPR023430">
    <property type="entry name" value="Pept_HybD-like_dom_sf"/>
</dbReference>
<reference evidence="1 2" key="1">
    <citation type="submission" date="2016-10" db="EMBL/GenBank/DDBJ databases">
        <authorList>
            <person name="de Groot N.N."/>
        </authorList>
    </citation>
    <scope>NUCLEOTIDE SEQUENCE [LARGE SCALE GENOMIC DNA]</scope>
    <source>
        <strain evidence="1 2">Nm1</strain>
    </source>
</reference>
<dbReference type="AlphaFoldDB" id="A0A1H3GSE2"/>
<keyword evidence="2" id="KW-1185">Reference proteome</keyword>
<dbReference type="Proteomes" id="UP000198640">
    <property type="component" value="Unassembled WGS sequence"/>
</dbReference>
<proteinExistence type="predicted"/>
<sequence length="147" mass="16184">MLGPELVERIEALGLEQVCCQNDMQLQIEHVTDLAAHDQILFIDADCSCHPPCKYSRVLPAKDNSYSTHAMTPAALLYLYTQHFRTAPPKVFLLQIRGYQFDLGATLSAGAAANLEIASQWAIQACKARNLEVAMPAPPPPAREQHA</sequence>
<evidence type="ECO:0000313" key="1">
    <source>
        <dbReference type="EMBL" id="SDY05394.1"/>
    </source>
</evidence>
<gene>
    <name evidence="1" type="ORF">SAMN05421881_101628</name>
</gene>
<dbReference type="EMBL" id="FNOY01000016">
    <property type="protein sequence ID" value="SDY05394.1"/>
    <property type="molecule type" value="Genomic_DNA"/>
</dbReference>
<keyword evidence="1" id="KW-0645">Protease</keyword>